<dbReference type="SUPFAM" id="SSF101960">
    <property type="entry name" value="Stabilizer of iron transporter SufD"/>
    <property type="match status" value="1"/>
</dbReference>
<accession>A0A6J6EWE7</accession>
<evidence type="ECO:0000259" key="1">
    <source>
        <dbReference type="Pfam" id="PF01458"/>
    </source>
</evidence>
<dbReference type="EMBL" id="CAEZTT010000111">
    <property type="protein sequence ID" value="CAB4580932.1"/>
    <property type="molecule type" value="Genomic_DNA"/>
</dbReference>
<dbReference type="PANTHER" id="PTHR43575:SF1">
    <property type="entry name" value="PROTEIN ABCI7, CHLOROPLASTIC"/>
    <property type="match status" value="1"/>
</dbReference>
<organism evidence="2">
    <name type="scientific">freshwater metagenome</name>
    <dbReference type="NCBI Taxonomy" id="449393"/>
    <lineage>
        <taxon>unclassified sequences</taxon>
        <taxon>metagenomes</taxon>
        <taxon>ecological metagenomes</taxon>
    </lineage>
</organism>
<protein>
    <submittedName>
        <fullName evidence="2">Unannotated protein</fullName>
    </submittedName>
</protein>
<proteinExistence type="predicted"/>
<evidence type="ECO:0000313" key="2">
    <source>
        <dbReference type="EMBL" id="CAB4580932.1"/>
    </source>
</evidence>
<dbReference type="InterPro" id="IPR055346">
    <property type="entry name" value="Fe-S_cluster_assembly_SufBD"/>
</dbReference>
<dbReference type="InterPro" id="IPR037284">
    <property type="entry name" value="SUF_FeS_clus_asmbl_SufBD_sf"/>
</dbReference>
<sequence>MVNCRSYVDFRSAVDGEGTHSVWIGDTIIRYNATGSDTYETNRNLVLSRGARADSVPNLEIETGEVVGAGHASATGRLDDEHLFYLTSRGITSHDALKLIVVGFFANIVERMGIPALVEDVVATIEAKLVNQDNK</sequence>
<feature type="domain" description="SUF system FeS cluster assembly SufBD core" evidence="1">
    <location>
        <begin position="3"/>
        <end position="104"/>
    </location>
</feature>
<gene>
    <name evidence="2" type="ORF">UFOPK1726_00919</name>
</gene>
<reference evidence="2" key="1">
    <citation type="submission" date="2020-05" db="EMBL/GenBank/DDBJ databases">
        <authorList>
            <person name="Chiriac C."/>
            <person name="Salcher M."/>
            <person name="Ghai R."/>
            <person name="Kavagutti S V."/>
        </authorList>
    </citation>
    <scope>NUCLEOTIDE SEQUENCE</scope>
</reference>
<dbReference type="InterPro" id="IPR000825">
    <property type="entry name" value="SUF_FeS_clus_asmbl_SufBD_core"/>
</dbReference>
<dbReference type="GO" id="GO:0016226">
    <property type="term" value="P:iron-sulfur cluster assembly"/>
    <property type="evidence" value="ECO:0007669"/>
    <property type="project" value="InterPro"/>
</dbReference>
<name>A0A6J6EWE7_9ZZZZ</name>
<dbReference type="Pfam" id="PF01458">
    <property type="entry name" value="SUFBD_core"/>
    <property type="match status" value="1"/>
</dbReference>
<dbReference type="PANTHER" id="PTHR43575">
    <property type="entry name" value="PROTEIN ABCI7, CHLOROPLASTIC"/>
    <property type="match status" value="1"/>
</dbReference>
<dbReference type="AlphaFoldDB" id="A0A6J6EWE7"/>